<evidence type="ECO:0000256" key="1">
    <source>
        <dbReference type="ARBA" id="ARBA00004613"/>
    </source>
</evidence>
<comment type="subcellular location">
    <subcellularLocation>
        <location evidence="1">Secreted</location>
    </subcellularLocation>
</comment>
<keyword evidence="3 6" id="KW-0732">Signal</keyword>
<evidence type="ECO:0000256" key="2">
    <source>
        <dbReference type="ARBA" id="ARBA00022525"/>
    </source>
</evidence>
<evidence type="ECO:0000313" key="7">
    <source>
        <dbReference type="EMBL" id="MEK7950284.1"/>
    </source>
</evidence>
<gene>
    <name evidence="7" type="ORF">WKV53_07245</name>
</gene>
<keyword evidence="8" id="KW-1185">Reference proteome</keyword>
<dbReference type="EMBL" id="JBBUKT010000002">
    <property type="protein sequence ID" value="MEK7950284.1"/>
    <property type="molecule type" value="Genomic_DNA"/>
</dbReference>
<name>A0ABU9ATI1_9BACT</name>
<feature type="region of interest" description="Disordered" evidence="5">
    <location>
        <begin position="478"/>
        <end position="515"/>
    </location>
</feature>
<comment type="caution">
    <text evidence="7">The sequence shown here is derived from an EMBL/GenBank/DDBJ whole genome shotgun (WGS) entry which is preliminary data.</text>
</comment>
<evidence type="ECO:0000256" key="5">
    <source>
        <dbReference type="SAM" id="MobiDB-lite"/>
    </source>
</evidence>
<feature type="region of interest" description="Disordered" evidence="5">
    <location>
        <begin position="366"/>
        <end position="410"/>
    </location>
</feature>
<protein>
    <submittedName>
        <fullName evidence="7">LamG-like jellyroll fold domain-containing protein</fullName>
    </submittedName>
</protein>
<feature type="compositionally biased region" description="Polar residues" evidence="5">
    <location>
        <begin position="332"/>
        <end position="346"/>
    </location>
</feature>
<feature type="region of interest" description="Disordered" evidence="5">
    <location>
        <begin position="529"/>
        <end position="572"/>
    </location>
</feature>
<feature type="signal peptide" evidence="6">
    <location>
        <begin position="1"/>
        <end position="24"/>
    </location>
</feature>
<keyword evidence="2" id="KW-0964">Secreted</keyword>
<organism evidence="7 8">
    <name type="scientific">Luteolibacter soli</name>
    <dbReference type="NCBI Taxonomy" id="3135280"/>
    <lineage>
        <taxon>Bacteria</taxon>
        <taxon>Pseudomonadati</taxon>
        <taxon>Verrucomicrobiota</taxon>
        <taxon>Verrucomicrobiia</taxon>
        <taxon>Verrucomicrobiales</taxon>
        <taxon>Verrucomicrobiaceae</taxon>
        <taxon>Luteolibacter</taxon>
    </lineage>
</organism>
<reference evidence="7 8" key="1">
    <citation type="submission" date="2024-04" db="EMBL/GenBank/DDBJ databases">
        <title>Luteolibacter sp. isolated from soil.</title>
        <authorList>
            <person name="An J."/>
        </authorList>
    </citation>
    <scope>NUCLEOTIDE SEQUENCE [LARGE SCALE GENOMIC DNA]</scope>
    <source>
        <strain evidence="7 8">Y139</strain>
    </source>
</reference>
<dbReference type="Pfam" id="PF18884">
    <property type="entry name" value="TSP3_bac"/>
    <property type="match status" value="3"/>
</dbReference>
<proteinExistence type="predicted"/>
<dbReference type="Proteomes" id="UP001371305">
    <property type="component" value="Unassembled WGS sequence"/>
</dbReference>
<evidence type="ECO:0000256" key="4">
    <source>
        <dbReference type="ARBA" id="ARBA00022837"/>
    </source>
</evidence>
<dbReference type="RefSeq" id="WP_341403748.1">
    <property type="nucleotide sequence ID" value="NZ_JBBUKT010000002.1"/>
</dbReference>
<feature type="compositionally biased region" description="Polar residues" evidence="5">
    <location>
        <begin position="499"/>
        <end position="508"/>
    </location>
</feature>
<evidence type="ECO:0000313" key="8">
    <source>
        <dbReference type="Proteomes" id="UP001371305"/>
    </source>
</evidence>
<dbReference type="Gene3D" id="2.60.120.200">
    <property type="match status" value="2"/>
</dbReference>
<accession>A0ABU9ATI1</accession>
<dbReference type="InterPro" id="IPR013320">
    <property type="entry name" value="ConA-like_dom_sf"/>
</dbReference>
<feature type="chain" id="PRO_5046552765" evidence="6">
    <location>
        <begin position="25"/>
        <end position="970"/>
    </location>
</feature>
<dbReference type="SUPFAM" id="SSF49899">
    <property type="entry name" value="Concanavalin A-like lectins/glucanases"/>
    <property type="match status" value="2"/>
</dbReference>
<evidence type="ECO:0000256" key="3">
    <source>
        <dbReference type="ARBA" id="ARBA00022729"/>
    </source>
</evidence>
<sequence length="970" mass="100941">MKIQTNPFVGALLVSGLLLPAAQAGVAPYTSADADTTYLYHFSEASGTSSAANAGSTGRAALSIDGNPYAGDTVDQALITTVLGSTGFTGFGNAASLFSDACLGVDADGNGAFRPGDSAPVGPDQMTGHSTIYGVGNAFTLEAMVNVSSITGANREIICTDTNGAAADRGFQFRINTTGNLEFNAIGTTPAAAIIPIPTTGAHAFVANEWFHVALTYDGTTLRFYWTRVAPSSTTTNEIGTNTVETVELADDAILVLGNEGRSTGGLGGEPLGGLLDEVRISKVARTPSQFIFFNEGDTDNDNLQDGWEVTYFGDLTQNGSGDFDGDGFNNLAEQTAGSNPNNSESIPGETDADGLADSWEIAHFGNLNQSGDGDPDHDFATNNDEETAGTDPNSSTSFPDSDTDGLSDGWEFNFLGDLSFTASQDPDQDLYTNAEEYTAGTNPLDQLSSPDGDADGLVDGWEVLYFHVNGDNRTTLLARQDGSGDPDGDGYTNEQEETAGTNPTTAEKPTDLDTDGLIDSWEIANFNGLDEDATGNPDGDTANNLQEQNAGSDPNSAASKPGDIDGDGILDNSGAFQPYAADSHTLHLWHLDEVDQPAMDVGSNPVTMGALNGNGRLWTPSLAGFSTGLDTSLGRGSASGGALSAKPLVNGPEDDTTMSYAGADGAFTYEAIVRIDFNPAAATSPTNAMQIVTGESDASASRIWQFRLVPINGPGNTGGTTPRLEFINIHGAIGTQSLSAPLPTSGDPDAIVQGSWYHVAVSYNGSEATPDNLKLYWTLLDPSRTQANEVFSGQMTSDLISAAPDFTIGNEGKGDPTGPGSTDGFAGVIDEVRISDIARTPGQFFFTGGAGDTDSDQLPDAWETTWFGDLSQAADGDFDHDGSDNLTEYRLGLTPNTGTSRFAATIGTGHQIQWPSVTGVTFTIERSTNLGSGSWSVLNAAFAGTAGTASFTDPSPPAGKAFYRIKLNP</sequence>
<keyword evidence="4" id="KW-0106">Calcium</keyword>
<dbReference type="Pfam" id="PF13385">
    <property type="entry name" value="Laminin_G_3"/>
    <property type="match status" value="2"/>
</dbReference>
<feature type="region of interest" description="Disordered" evidence="5">
    <location>
        <begin position="323"/>
        <end position="354"/>
    </location>
</feature>
<evidence type="ECO:0000256" key="6">
    <source>
        <dbReference type="SAM" id="SignalP"/>
    </source>
</evidence>
<dbReference type="InterPro" id="IPR059100">
    <property type="entry name" value="TSP3_bac"/>
</dbReference>
<feature type="compositionally biased region" description="Polar residues" evidence="5">
    <location>
        <begin position="391"/>
        <end position="401"/>
    </location>
</feature>
<feature type="compositionally biased region" description="Polar residues" evidence="5">
    <location>
        <begin position="542"/>
        <end position="559"/>
    </location>
</feature>